<comment type="caution">
    <text evidence="1">The sequence shown here is derived from an EMBL/GenBank/DDBJ whole genome shotgun (WGS) entry which is preliminary data.</text>
</comment>
<evidence type="ECO:0000313" key="1">
    <source>
        <dbReference type="EMBL" id="CAH0105777.1"/>
    </source>
</evidence>
<name>A0A8J2W583_9CRUS</name>
<dbReference type="AlphaFoldDB" id="A0A8J2W583"/>
<protein>
    <submittedName>
        <fullName evidence="1">Uncharacterized protein</fullName>
    </submittedName>
</protein>
<reference evidence="1" key="1">
    <citation type="submission" date="2021-11" db="EMBL/GenBank/DDBJ databases">
        <authorList>
            <person name="Schell T."/>
        </authorList>
    </citation>
    <scope>NUCLEOTIDE SEQUENCE</scope>
    <source>
        <strain evidence="1">M5</strain>
    </source>
</reference>
<evidence type="ECO:0000313" key="2">
    <source>
        <dbReference type="Proteomes" id="UP000789390"/>
    </source>
</evidence>
<keyword evidence="2" id="KW-1185">Reference proteome</keyword>
<gene>
    <name evidence="1" type="ORF">DGAL_LOCUS8848</name>
</gene>
<organism evidence="1 2">
    <name type="scientific">Daphnia galeata</name>
    <dbReference type="NCBI Taxonomy" id="27404"/>
    <lineage>
        <taxon>Eukaryota</taxon>
        <taxon>Metazoa</taxon>
        <taxon>Ecdysozoa</taxon>
        <taxon>Arthropoda</taxon>
        <taxon>Crustacea</taxon>
        <taxon>Branchiopoda</taxon>
        <taxon>Diplostraca</taxon>
        <taxon>Cladocera</taxon>
        <taxon>Anomopoda</taxon>
        <taxon>Daphniidae</taxon>
        <taxon>Daphnia</taxon>
    </lineage>
</organism>
<dbReference type="EMBL" id="CAKKLH010000201">
    <property type="protein sequence ID" value="CAH0105777.1"/>
    <property type="molecule type" value="Genomic_DNA"/>
</dbReference>
<proteinExistence type="predicted"/>
<dbReference type="Proteomes" id="UP000789390">
    <property type="component" value="Unassembled WGS sequence"/>
</dbReference>
<accession>A0A8J2W583</accession>
<sequence>MLDMEEIETRPPSHFEKRARVFVLKIDYVADPLMDCIQNLIGGSSNTNSRRNKELIFKLPARWGSNEKNVYHIGFVPASLTIKDATIKKNLYPARPLISSAAAAVLLGYPASSPIATCLLLPGVIL</sequence>